<dbReference type="Proteomes" id="UP000827092">
    <property type="component" value="Unassembled WGS sequence"/>
</dbReference>
<feature type="compositionally biased region" description="Polar residues" evidence="1">
    <location>
        <begin position="545"/>
        <end position="559"/>
    </location>
</feature>
<feature type="transmembrane region" description="Helical" evidence="2">
    <location>
        <begin position="135"/>
        <end position="159"/>
    </location>
</feature>
<evidence type="ECO:0000313" key="4">
    <source>
        <dbReference type="Proteomes" id="UP000827092"/>
    </source>
</evidence>
<proteinExistence type="predicted"/>
<feature type="transmembrane region" description="Helical" evidence="2">
    <location>
        <begin position="40"/>
        <end position="62"/>
    </location>
</feature>
<protein>
    <submittedName>
        <fullName evidence="3">Uncharacterized protein</fullName>
    </submittedName>
</protein>
<feature type="region of interest" description="Disordered" evidence="1">
    <location>
        <begin position="540"/>
        <end position="582"/>
    </location>
</feature>
<feature type="transmembrane region" description="Helical" evidence="2">
    <location>
        <begin position="83"/>
        <end position="104"/>
    </location>
</feature>
<feature type="compositionally biased region" description="Low complexity" evidence="1">
    <location>
        <begin position="200"/>
        <end position="215"/>
    </location>
</feature>
<keyword evidence="2" id="KW-0472">Membrane</keyword>
<comment type="caution">
    <text evidence="3">The sequence shown here is derived from an EMBL/GenBank/DDBJ whole genome shotgun (WGS) entry which is preliminary data.</text>
</comment>
<dbReference type="AlphaFoldDB" id="A0AAV6VDA1"/>
<feature type="compositionally biased region" description="Basic and acidic residues" evidence="1">
    <location>
        <begin position="619"/>
        <end position="629"/>
    </location>
</feature>
<keyword evidence="2" id="KW-0812">Transmembrane</keyword>
<name>A0AAV6VDA1_9ARAC</name>
<feature type="region of interest" description="Disordered" evidence="1">
    <location>
        <begin position="611"/>
        <end position="631"/>
    </location>
</feature>
<dbReference type="EMBL" id="JAFNEN010000102">
    <property type="protein sequence ID" value="KAG8194512.1"/>
    <property type="molecule type" value="Genomic_DNA"/>
</dbReference>
<evidence type="ECO:0000313" key="3">
    <source>
        <dbReference type="EMBL" id="KAG8194512.1"/>
    </source>
</evidence>
<keyword evidence="4" id="KW-1185">Reference proteome</keyword>
<feature type="region of interest" description="Disordered" evidence="1">
    <location>
        <begin position="187"/>
        <end position="215"/>
    </location>
</feature>
<accession>A0AAV6VDA1</accession>
<sequence>MAVFCPKPCGRLATAAVFIAVGVVQLLVGVILLRSKFADLLSGADFLTSATNLFVGCLYGIASSVWQNDAKKTTTKRTARKNTLAALLVTVIAVNTTAVIILIMSEGNELLSLPYFEDRSGHSSVAFAKEVFACAYVASVCSPIVCVVIALVALSGNCFKTYSTAKSTKQDNSDDKVRNPFGWVYDEKSSQKTSSDTQASSSENSVSSASSDFSSLKGKSMLNAKNGKGVLHEWQQKRARILENSEMSHKYSSNALFRKENTVDITPERLISRTGDSSMVKHTTKNVTIHENRTSDIIHSTSKDNIMPNTNIHHSSVFRDYKKVRSDSYAKAILDENGINYETLLKKSESMANKSIDTEESKNYSRRQSSKCIGTVQYSLDETLPKISYVSANESLVKNSDARLAEVEDPEITRLKLQTLQELKRRVNKAHPGSKFKSYSCKERNSTDPKTREFFFFKSSLQKQSPRETVLHNSQTEETLSPGEVFEPREESVTTTKYFANMKNASPTSVSKNFSAVYPKPLDLRTIKKVSNEVKEIVSHARPKSSYSPTEVSTKCKFQTSRDKEAETDYPDVTSSKLQNTTPKRVASLASIAEVPSEEVNFALLERYSDSPSHVQNRSTRDESSRNVDENSNIRVYSSPNRKYSRSPALIKSRSFSPKSILKKMWSQVPEVSVADLIVDEDSLIGLSDEELLARTLRIRDLRKDVEERIKRENKIKMEDLRAHVEY</sequence>
<reference evidence="3 4" key="1">
    <citation type="journal article" date="2022" name="Nat. Ecol. Evol.">
        <title>A masculinizing supergene underlies an exaggerated male reproductive morph in a spider.</title>
        <authorList>
            <person name="Hendrickx F."/>
            <person name="De Corte Z."/>
            <person name="Sonet G."/>
            <person name="Van Belleghem S.M."/>
            <person name="Kostlbacher S."/>
            <person name="Vangestel C."/>
        </authorList>
    </citation>
    <scope>NUCLEOTIDE SEQUENCE [LARGE SCALE GENOMIC DNA]</scope>
    <source>
        <strain evidence="3">W744_W776</strain>
    </source>
</reference>
<evidence type="ECO:0000256" key="1">
    <source>
        <dbReference type="SAM" id="MobiDB-lite"/>
    </source>
</evidence>
<evidence type="ECO:0000256" key="2">
    <source>
        <dbReference type="SAM" id="Phobius"/>
    </source>
</evidence>
<feature type="region of interest" description="Disordered" evidence="1">
    <location>
        <begin position="466"/>
        <end position="488"/>
    </location>
</feature>
<gene>
    <name evidence="3" type="ORF">JTE90_013264</name>
</gene>
<keyword evidence="2" id="KW-1133">Transmembrane helix</keyword>
<organism evidence="3 4">
    <name type="scientific">Oedothorax gibbosus</name>
    <dbReference type="NCBI Taxonomy" id="931172"/>
    <lineage>
        <taxon>Eukaryota</taxon>
        <taxon>Metazoa</taxon>
        <taxon>Ecdysozoa</taxon>
        <taxon>Arthropoda</taxon>
        <taxon>Chelicerata</taxon>
        <taxon>Arachnida</taxon>
        <taxon>Araneae</taxon>
        <taxon>Araneomorphae</taxon>
        <taxon>Entelegynae</taxon>
        <taxon>Araneoidea</taxon>
        <taxon>Linyphiidae</taxon>
        <taxon>Erigoninae</taxon>
        <taxon>Oedothorax</taxon>
    </lineage>
</organism>
<feature type="transmembrane region" description="Helical" evidence="2">
    <location>
        <begin position="12"/>
        <end position="34"/>
    </location>
</feature>
<feature type="compositionally biased region" description="Polar residues" evidence="1">
    <location>
        <begin position="573"/>
        <end position="582"/>
    </location>
</feature>